<feature type="transmembrane region" description="Helical" evidence="6">
    <location>
        <begin position="57"/>
        <end position="80"/>
    </location>
</feature>
<evidence type="ECO:0000256" key="1">
    <source>
        <dbReference type="ARBA" id="ARBA00004651"/>
    </source>
</evidence>
<comment type="function">
    <text evidence="6">Gustatory receptor which mediates acceptance or avoidance behavior, depending on its substrates.</text>
</comment>
<keyword evidence="2 6" id="KW-1003">Cell membrane</keyword>
<comment type="subcellular location">
    <subcellularLocation>
        <location evidence="1 6">Cell membrane</location>
        <topology evidence="1 6">Multi-pass membrane protein</topology>
    </subcellularLocation>
</comment>
<comment type="caution">
    <text evidence="7">The sequence shown here is derived from an EMBL/GenBank/DDBJ whole genome shotgun (WGS) entry which is preliminary data.</text>
</comment>
<proteinExistence type="inferred from homology"/>
<keyword evidence="4 6" id="KW-1133">Transmembrane helix</keyword>
<dbReference type="EMBL" id="JACEFF010000062">
    <property type="protein sequence ID" value="KAH9644785.1"/>
    <property type="molecule type" value="Genomic_DNA"/>
</dbReference>
<evidence type="ECO:0000313" key="7">
    <source>
        <dbReference type="EMBL" id="KAH9644785.1"/>
    </source>
</evidence>
<evidence type="ECO:0000256" key="4">
    <source>
        <dbReference type="ARBA" id="ARBA00022989"/>
    </source>
</evidence>
<dbReference type="InterPro" id="IPR013604">
    <property type="entry name" value="7TM_chemorcpt"/>
</dbReference>
<dbReference type="GO" id="GO:0050909">
    <property type="term" value="P:sensory perception of taste"/>
    <property type="evidence" value="ECO:0007669"/>
    <property type="project" value="InterPro"/>
</dbReference>
<name>A0A922MWW3_SPOEX</name>
<protein>
    <recommendedName>
        <fullName evidence="6">Gustatory receptor</fullName>
    </recommendedName>
</protein>
<dbReference type="GO" id="GO:0005886">
    <property type="term" value="C:plasma membrane"/>
    <property type="evidence" value="ECO:0007669"/>
    <property type="project" value="UniProtKB-SubCell"/>
</dbReference>
<dbReference type="GO" id="GO:0007165">
    <property type="term" value="P:signal transduction"/>
    <property type="evidence" value="ECO:0007669"/>
    <property type="project" value="UniProtKB-KW"/>
</dbReference>
<accession>A0A922MWW3</accession>
<keyword evidence="5 6" id="KW-0472">Membrane</keyword>
<comment type="caution">
    <text evidence="6">Lacks conserved residue(s) required for the propagation of feature annotation.</text>
</comment>
<feature type="transmembrane region" description="Helical" evidence="6">
    <location>
        <begin position="182"/>
        <end position="199"/>
    </location>
</feature>
<feature type="non-terminal residue" evidence="7">
    <location>
        <position position="1"/>
    </location>
</feature>
<keyword evidence="6" id="KW-0675">Receptor</keyword>
<keyword evidence="6" id="KW-0807">Transducer</keyword>
<sequence length="351" mass="40264">EQEQRDLLSSQDGDTCEIHDQFYRDHKLLLVLFRALAVMPITRSRPGTITFSWKSRATMYAVCFYIAATAVVLIVGYERIMILRSIRRFDDYIYAILFVIFLVPHFWIPFVGWGVAHQVAIYKTNWGKFQVRYYRVTGENLQFPNLKTTIVIISVGCLLLAVCFLLSLCILMDGFLLWHTSAYYHIITMINMNCALWYINCKGIKIASQSLSACFRRVMFANITIAVYGALSEIVDHGFGFSFKEMGLFVDAAYCSTLLFIFVDCSHKSTLTIDHFIQAIEMNPAVVSLKGYAHVNRELLTSYDRNLPDSTSTVQDLTSKRSANSCHITKKKLQIIVPTKLSERKYILQRI</sequence>
<evidence type="ECO:0000256" key="5">
    <source>
        <dbReference type="ARBA" id="ARBA00023136"/>
    </source>
</evidence>
<organism evidence="7 8">
    <name type="scientific">Spodoptera exigua</name>
    <name type="common">Beet armyworm</name>
    <name type="synonym">Noctua fulgens</name>
    <dbReference type="NCBI Taxonomy" id="7107"/>
    <lineage>
        <taxon>Eukaryota</taxon>
        <taxon>Metazoa</taxon>
        <taxon>Ecdysozoa</taxon>
        <taxon>Arthropoda</taxon>
        <taxon>Hexapoda</taxon>
        <taxon>Insecta</taxon>
        <taxon>Pterygota</taxon>
        <taxon>Neoptera</taxon>
        <taxon>Endopterygota</taxon>
        <taxon>Lepidoptera</taxon>
        <taxon>Glossata</taxon>
        <taxon>Ditrysia</taxon>
        <taxon>Noctuoidea</taxon>
        <taxon>Noctuidae</taxon>
        <taxon>Amphipyrinae</taxon>
        <taxon>Spodoptera</taxon>
    </lineage>
</organism>
<feature type="transmembrane region" description="Helical" evidence="6">
    <location>
        <begin position="92"/>
        <end position="116"/>
    </location>
</feature>
<dbReference type="Pfam" id="PF08395">
    <property type="entry name" value="7tm_7"/>
    <property type="match status" value="1"/>
</dbReference>
<dbReference type="Proteomes" id="UP000814243">
    <property type="component" value="Unassembled WGS sequence"/>
</dbReference>
<evidence type="ECO:0000313" key="8">
    <source>
        <dbReference type="Proteomes" id="UP000814243"/>
    </source>
</evidence>
<evidence type="ECO:0000256" key="2">
    <source>
        <dbReference type="ARBA" id="ARBA00022475"/>
    </source>
</evidence>
<comment type="similarity">
    <text evidence="6">Belongs to the insect chemoreceptor superfamily. Gustatory receptor (GR) family.</text>
</comment>
<keyword evidence="3 6" id="KW-0812">Transmembrane</keyword>
<feature type="transmembrane region" description="Helical" evidence="6">
    <location>
        <begin position="150"/>
        <end position="170"/>
    </location>
</feature>
<evidence type="ECO:0000256" key="6">
    <source>
        <dbReference type="RuleBase" id="RU363108"/>
    </source>
</evidence>
<evidence type="ECO:0000256" key="3">
    <source>
        <dbReference type="ARBA" id="ARBA00022692"/>
    </source>
</evidence>
<gene>
    <name evidence="7" type="ORF">HF086_007873</name>
</gene>
<dbReference type="AlphaFoldDB" id="A0A922MWW3"/>
<reference evidence="7" key="1">
    <citation type="journal article" date="2021" name="G3 (Bethesda)">
        <title>Genome and transcriptome analysis of the beet armyworm Spodoptera exigua reveals targets for pest control. .</title>
        <authorList>
            <person name="Simon S."/>
            <person name="Breeschoten T."/>
            <person name="Jansen H.J."/>
            <person name="Dirks R.P."/>
            <person name="Schranz M.E."/>
            <person name="Ros V.I.D."/>
        </authorList>
    </citation>
    <scope>NUCLEOTIDE SEQUENCE</scope>
    <source>
        <strain evidence="7">TB_SE_WUR_2020</strain>
    </source>
</reference>